<keyword evidence="1" id="KW-0677">Repeat</keyword>
<dbReference type="GO" id="GO:0006417">
    <property type="term" value="P:regulation of translation"/>
    <property type="evidence" value="ECO:0007669"/>
    <property type="project" value="TreeGrafter"/>
</dbReference>
<dbReference type="VEuPathDB" id="FungiDB:AMAG_09874"/>
<dbReference type="SMART" id="SM00025">
    <property type="entry name" value="Pumilio"/>
    <property type="match status" value="5"/>
</dbReference>
<evidence type="ECO:0000256" key="2">
    <source>
        <dbReference type="ARBA" id="ARBA00022884"/>
    </source>
</evidence>
<dbReference type="STRING" id="578462.A0A0L0SU92"/>
<dbReference type="GO" id="GO:0003729">
    <property type="term" value="F:mRNA binding"/>
    <property type="evidence" value="ECO:0007669"/>
    <property type="project" value="TreeGrafter"/>
</dbReference>
<evidence type="ECO:0000313" key="5">
    <source>
        <dbReference type="EMBL" id="KNE65909.1"/>
    </source>
</evidence>
<feature type="compositionally biased region" description="Acidic residues" evidence="3">
    <location>
        <begin position="74"/>
        <end position="101"/>
    </location>
</feature>
<dbReference type="InterPro" id="IPR012959">
    <property type="entry name" value="CPL_dom"/>
</dbReference>
<accession>A0A0L0SU92</accession>
<organism evidence="5 6">
    <name type="scientific">Allomyces macrogynus (strain ATCC 38327)</name>
    <name type="common">Allomyces javanicus var. macrogynus</name>
    <dbReference type="NCBI Taxonomy" id="578462"/>
    <lineage>
        <taxon>Eukaryota</taxon>
        <taxon>Fungi</taxon>
        <taxon>Fungi incertae sedis</taxon>
        <taxon>Blastocladiomycota</taxon>
        <taxon>Blastocladiomycetes</taxon>
        <taxon>Blastocladiales</taxon>
        <taxon>Blastocladiaceae</taxon>
        <taxon>Allomyces</taxon>
    </lineage>
</organism>
<dbReference type="PROSITE" id="PS50303">
    <property type="entry name" value="PUM_HD"/>
    <property type="match status" value="1"/>
</dbReference>
<feature type="compositionally biased region" description="Low complexity" evidence="3">
    <location>
        <begin position="34"/>
        <end position="61"/>
    </location>
</feature>
<dbReference type="SUPFAM" id="SSF48371">
    <property type="entry name" value="ARM repeat"/>
    <property type="match status" value="1"/>
</dbReference>
<evidence type="ECO:0000313" key="6">
    <source>
        <dbReference type="Proteomes" id="UP000054350"/>
    </source>
</evidence>
<feature type="compositionally biased region" description="Basic and acidic residues" evidence="3">
    <location>
        <begin position="114"/>
        <end position="134"/>
    </location>
</feature>
<sequence length="639" mass="71277">MPPKRATKRDRASSNDGAPVKKQKTAAHSKPAFTKSTGGKPGAKPAPKSAPAKTPGSAPKKQPIVERKAPVPTSDDEWDDAADGDDGFITDEDDGGMEVDGGDAAAAAAPKQRSAHDREAQRESRKRQSELKTLRKAKDPAYPLVIALKKQWERLRRHDLPSEDRETLMTQMMEQAKGRITELIFKHDASRIVQCMVKYGNEEQRQQIAQELKGRFVELSRSMYGRFMTLRLLKYTAAVRPMIIGEFKGHLPKNIRHLIACYVIEGIFSDYCNAKEKHHMLQEFYHPEYRTFKTDVPLAEIVQKHDKKQILHNLLTVIRPCIEKGILGDLTIVQRIALDYVDLASDAERSTLFESLHPELVAILHNREGALLSMRAITYGSAKDRKTIAKGFKDYIMKIASEEYGHWVLLQFLDTVDDTKLSATTILKEIDWSALAENKYLRKTVLFMLVGRSTRQFAPVVLDALVQQGKKDPYRRYTELLDAVSPALLEATSKHLIDWLKDPELAPFAVEVLVRTRFPNDKHAMDAALDDLVDALRSGDRDDTFLRNVKALVQYHATWARNQGKAKVNGGAFATRIFKGLLPEQLLDLATGAGAFVALALCEADATKVDAVKALAPHVAEIEASGAKGSATLVQMLEA</sequence>
<dbReference type="OrthoDB" id="497380at2759"/>
<keyword evidence="6" id="KW-1185">Reference proteome</keyword>
<dbReference type="InterPro" id="IPR040059">
    <property type="entry name" value="PUM3"/>
</dbReference>
<reference evidence="5 6" key="1">
    <citation type="submission" date="2009-11" db="EMBL/GenBank/DDBJ databases">
        <title>Annotation of Allomyces macrogynus ATCC 38327.</title>
        <authorList>
            <consortium name="The Broad Institute Genome Sequencing Platform"/>
            <person name="Russ C."/>
            <person name="Cuomo C."/>
            <person name="Burger G."/>
            <person name="Gray M.W."/>
            <person name="Holland P.W.H."/>
            <person name="King N."/>
            <person name="Lang F.B.F."/>
            <person name="Roger A.J."/>
            <person name="Ruiz-Trillo I."/>
            <person name="Young S.K."/>
            <person name="Zeng Q."/>
            <person name="Gargeya S."/>
            <person name="Fitzgerald M."/>
            <person name="Haas B."/>
            <person name="Abouelleil A."/>
            <person name="Alvarado L."/>
            <person name="Arachchi H.M."/>
            <person name="Berlin A."/>
            <person name="Chapman S.B."/>
            <person name="Gearin G."/>
            <person name="Goldberg J."/>
            <person name="Griggs A."/>
            <person name="Gujja S."/>
            <person name="Hansen M."/>
            <person name="Heiman D."/>
            <person name="Howarth C."/>
            <person name="Larimer J."/>
            <person name="Lui A."/>
            <person name="MacDonald P.J.P."/>
            <person name="McCowen C."/>
            <person name="Montmayeur A."/>
            <person name="Murphy C."/>
            <person name="Neiman D."/>
            <person name="Pearson M."/>
            <person name="Priest M."/>
            <person name="Roberts A."/>
            <person name="Saif S."/>
            <person name="Shea T."/>
            <person name="Sisk P."/>
            <person name="Stolte C."/>
            <person name="Sykes S."/>
            <person name="Wortman J."/>
            <person name="Nusbaum C."/>
            <person name="Birren B."/>
        </authorList>
    </citation>
    <scope>NUCLEOTIDE SEQUENCE [LARGE SCALE GENOMIC DNA]</scope>
    <source>
        <strain evidence="5 6">ATCC 38327</strain>
    </source>
</reference>
<name>A0A0L0SU92_ALLM3</name>
<feature type="domain" description="PUM-HD" evidence="4">
    <location>
        <begin position="147"/>
        <end position="553"/>
    </location>
</feature>
<dbReference type="Pfam" id="PF08144">
    <property type="entry name" value="CPL"/>
    <property type="match status" value="1"/>
</dbReference>
<evidence type="ECO:0000256" key="1">
    <source>
        <dbReference type="ARBA" id="ARBA00022737"/>
    </source>
</evidence>
<dbReference type="InterPro" id="IPR016024">
    <property type="entry name" value="ARM-type_fold"/>
</dbReference>
<dbReference type="PANTHER" id="PTHR13389:SF0">
    <property type="entry name" value="PUMILIO HOMOLOG 3"/>
    <property type="match status" value="1"/>
</dbReference>
<protein>
    <recommendedName>
        <fullName evidence="4">PUM-HD domain-containing protein</fullName>
    </recommendedName>
</protein>
<dbReference type="OMA" id="GKCEMWA"/>
<evidence type="ECO:0000256" key="3">
    <source>
        <dbReference type="SAM" id="MobiDB-lite"/>
    </source>
</evidence>
<proteinExistence type="predicted"/>
<reference evidence="6" key="2">
    <citation type="submission" date="2009-11" db="EMBL/GenBank/DDBJ databases">
        <title>The Genome Sequence of Allomyces macrogynus strain ATCC 38327.</title>
        <authorList>
            <consortium name="The Broad Institute Genome Sequencing Platform"/>
            <person name="Russ C."/>
            <person name="Cuomo C."/>
            <person name="Shea T."/>
            <person name="Young S.K."/>
            <person name="Zeng Q."/>
            <person name="Koehrsen M."/>
            <person name="Haas B."/>
            <person name="Borodovsky M."/>
            <person name="Guigo R."/>
            <person name="Alvarado L."/>
            <person name="Berlin A."/>
            <person name="Borenstein D."/>
            <person name="Chen Z."/>
            <person name="Engels R."/>
            <person name="Freedman E."/>
            <person name="Gellesch M."/>
            <person name="Goldberg J."/>
            <person name="Griggs A."/>
            <person name="Gujja S."/>
            <person name="Heiman D."/>
            <person name="Hepburn T."/>
            <person name="Howarth C."/>
            <person name="Jen D."/>
            <person name="Larson L."/>
            <person name="Lewis B."/>
            <person name="Mehta T."/>
            <person name="Park D."/>
            <person name="Pearson M."/>
            <person name="Roberts A."/>
            <person name="Saif S."/>
            <person name="Shenoy N."/>
            <person name="Sisk P."/>
            <person name="Stolte C."/>
            <person name="Sykes S."/>
            <person name="Walk T."/>
            <person name="White J."/>
            <person name="Yandava C."/>
            <person name="Burger G."/>
            <person name="Gray M.W."/>
            <person name="Holland P.W.H."/>
            <person name="King N."/>
            <person name="Lang F.B.F."/>
            <person name="Roger A.J."/>
            <person name="Ruiz-Trillo I."/>
            <person name="Lander E."/>
            <person name="Nusbaum C."/>
        </authorList>
    </citation>
    <scope>NUCLEOTIDE SEQUENCE [LARGE SCALE GENOMIC DNA]</scope>
    <source>
        <strain evidence="6">ATCC 38327</strain>
    </source>
</reference>
<keyword evidence="2" id="KW-0694">RNA-binding</keyword>
<dbReference type="AlphaFoldDB" id="A0A0L0SU92"/>
<dbReference type="PANTHER" id="PTHR13389">
    <property type="entry name" value="PUMILIO HOMOLOG 3"/>
    <property type="match status" value="1"/>
</dbReference>
<dbReference type="InterPro" id="IPR033133">
    <property type="entry name" value="PUM-HD"/>
</dbReference>
<evidence type="ECO:0000259" key="4">
    <source>
        <dbReference type="PROSITE" id="PS50303"/>
    </source>
</evidence>
<dbReference type="InterPro" id="IPR011989">
    <property type="entry name" value="ARM-like"/>
</dbReference>
<dbReference type="EMBL" id="GG745348">
    <property type="protein sequence ID" value="KNE65909.1"/>
    <property type="molecule type" value="Genomic_DNA"/>
</dbReference>
<feature type="region of interest" description="Disordered" evidence="3">
    <location>
        <begin position="1"/>
        <end position="134"/>
    </location>
</feature>
<dbReference type="Proteomes" id="UP000054350">
    <property type="component" value="Unassembled WGS sequence"/>
</dbReference>
<dbReference type="InterPro" id="IPR001313">
    <property type="entry name" value="Pumilio_RNA-bd_rpt"/>
</dbReference>
<dbReference type="Gene3D" id="1.25.10.10">
    <property type="entry name" value="Leucine-rich Repeat Variant"/>
    <property type="match status" value="1"/>
</dbReference>
<dbReference type="Pfam" id="PF00806">
    <property type="entry name" value="PUF"/>
    <property type="match status" value="1"/>
</dbReference>
<gene>
    <name evidence="5" type="ORF">AMAG_09874</name>
</gene>
<dbReference type="GO" id="GO:0005730">
    <property type="term" value="C:nucleolus"/>
    <property type="evidence" value="ECO:0007669"/>
    <property type="project" value="TreeGrafter"/>
</dbReference>
<dbReference type="eggNOG" id="KOG2050">
    <property type="taxonomic scope" value="Eukaryota"/>
</dbReference>